<reference evidence="2 3" key="1">
    <citation type="submission" date="2017-11" db="EMBL/GenBank/DDBJ databases">
        <title>Draft genome sequence of Rhizobiales bacterium SY3-13.</title>
        <authorList>
            <person name="Sun C."/>
        </authorList>
    </citation>
    <scope>NUCLEOTIDE SEQUENCE [LARGE SCALE GENOMIC DNA]</scope>
    <source>
        <strain evidence="2 3">SY3-13</strain>
    </source>
</reference>
<dbReference type="Pfam" id="PF01979">
    <property type="entry name" value="Amidohydro_1"/>
    <property type="match status" value="1"/>
</dbReference>
<dbReference type="Proteomes" id="UP000229498">
    <property type="component" value="Unassembled WGS sequence"/>
</dbReference>
<name>A0A2M9G044_9PROT</name>
<dbReference type="InterPro" id="IPR011059">
    <property type="entry name" value="Metal-dep_hydrolase_composite"/>
</dbReference>
<comment type="caution">
    <text evidence="2">The sequence shown here is derived from an EMBL/GenBank/DDBJ whole genome shotgun (WGS) entry which is preliminary data.</text>
</comment>
<dbReference type="PANTHER" id="PTHR43135:SF3">
    <property type="entry name" value="ALPHA-D-RIBOSE 1-METHYLPHOSPHONATE 5-TRIPHOSPHATE DIPHOSPHATASE"/>
    <property type="match status" value="1"/>
</dbReference>
<dbReference type="SUPFAM" id="SSF51338">
    <property type="entry name" value="Composite domain of metallo-dependent hydrolases"/>
    <property type="match status" value="1"/>
</dbReference>
<evidence type="ECO:0000313" key="3">
    <source>
        <dbReference type="Proteomes" id="UP000229498"/>
    </source>
</evidence>
<dbReference type="InterPro" id="IPR057744">
    <property type="entry name" value="OTAase-like"/>
</dbReference>
<dbReference type="OrthoDB" id="9782972at2"/>
<dbReference type="InterPro" id="IPR006680">
    <property type="entry name" value="Amidohydro-rel"/>
</dbReference>
<dbReference type="InterPro" id="IPR032466">
    <property type="entry name" value="Metal_Hydrolase"/>
</dbReference>
<evidence type="ECO:0000259" key="1">
    <source>
        <dbReference type="Pfam" id="PF01979"/>
    </source>
</evidence>
<dbReference type="GO" id="GO:0016810">
    <property type="term" value="F:hydrolase activity, acting on carbon-nitrogen (but not peptide) bonds"/>
    <property type="evidence" value="ECO:0007669"/>
    <property type="project" value="InterPro"/>
</dbReference>
<dbReference type="EMBL" id="PHIG01000037">
    <property type="protein sequence ID" value="PJK29044.1"/>
    <property type="molecule type" value="Genomic_DNA"/>
</dbReference>
<evidence type="ECO:0000313" key="2">
    <source>
        <dbReference type="EMBL" id="PJK29044.1"/>
    </source>
</evidence>
<sequence length="409" mass="42910">MDKGPTLYAGGLVFDGLEAPQAGLGVLVDKGRIEAVKPVAAFEGFAGRRVDTSGATLMPGLMDCHIHICYGAEGNPGDAAEKLTLSALTLKAMDNARKILEGGVVAVRDCGGKDYVDLDVRDALNAGRFPGPVMRASGKMICMTGGHGNKNGIVADGCDEVIKAVRTNVHKGVDVIKIMATGGVMTPGVNPEDAHYSAEEMAAGISEAKRFDKRTASHAQGAEGILNAVRGGIHSIEHGIFMNEECIREMIERGVFLVPTLAAVKNIIANRDRGIPAWAVEKSERVYDIHIAAFRAYQAAGGKVAMGTDAGTPFNQHGENAQELAHMVEAGMSTLDALIAGTSNAAELIEPGERGRVAEGLVADLLLVRGNPAEDIAMAAERANHLMVIKDGRPFADRRGGAELAQAAE</sequence>
<gene>
    <name evidence="2" type="ORF">CVT23_14090</name>
</gene>
<protein>
    <submittedName>
        <fullName evidence="2">Amidohydrolase family protein</fullName>
    </submittedName>
</protein>
<dbReference type="InterPro" id="IPR051781">
    <property type="entry name" value="Metallo-dep_Hydrolase"/>
</dbReference>
<dbReference type="Gene3D" id="2.30.40.10">
    <property type="entry name" value="Urease, subunit C, domain 1"/>
    <property type="match status" value="1"/>
</dbReference>
<dbReference type="PANTHER" id="PTHR43135">
    <property type="entry name" value="ALPHA-D-RIBOSE 1-METHYLPHOSPHONATE 5-TRIPHOSPHATE DIPHOSPHATASE"/>
    <property type="match status" value="1"/>
</dbReference>
<dbReference type="AlphaFoldDB" id="A0A2M9G044"/>
<keyword evidence="3" id="KW-1185">Reference proteome</keyword>
<proteinExistence type="predicted"/>
<keyword evidence="2" id="KW-0378">Hydrolase</keyword>
<dbReference type="SUPFAM" id="SSF51556">
    <property type="entry name" value="Metallo-dependent hydrolases"/>
    <property type="match status" value="1"/>
</dbReference>
<feature type="domain" description="Amidohydrolase-related" evidence="1">
    <location>
        <begin position="56"/>
        <end position="393"/>
    </location>
</feature>
<dbReference type="RefSeq" id="WP_109794067.1">
    <property type="nucleotide sequence ID" value="NZ_PHIG01000037.1"/>
</dbReference>
<accession>A0A2M9G044</accession>
<organism evidence="2 3">
    <name type="scientific">Minwuia thermotolerans</name>
    <dbReference type="NCBI Taxonomy" id="2056226"/>
    <lineage>
        <taxon>Bacteria</taxon>
        <taxon>Pseudomonadati</taxon>
        <taxon>Pseudomonadota</taxon>
        <taxon>Alphaproteobacteria</taxon>
        <taxon>Minwuiales</taxon>
        <taxon>Minwuiaceae</taxon>
        <taxon>Minwuia</taxon>
    </lineage>
</organism>
<dbReference type="CDD" id="cd01299">
    <property type="entry name" value="Met_dep_hydrolase_A"/>
    <property type="match status" value="1"/>
</dbReference>
<dbReference type="Gene3D" id="3.20.20.140">
    <property type="entry name" value="Metal-dependent hydrolases"/>
    <property type="match status" value="1"/>
</dbReference>